<evidence type="ECO:0000256" key="5">
    <source>
        <dbReference type="ARBA" id="ARBA00023242"/>
    </source>
</evidence>
<sequence length="548" mass="62660">MYDNHHHNLQPLQHASQSDISVSHTIGSQQLLSSTQSTITTNTSQMNPYYSSSNLLRFGSVGPQLDRNSALFPYQNYMGVGMNAMNNHQWINPYENPLSTLNDLTLNIMSASVVNTTDSRKQRRSRTAFTHNQLAALESTFSRTQYPDVSTRERLALLTHLPEARIQVWFKNRRAKYRKTMKGIGVNVSEHKLEKSSPQELEKRDDHCFDAKTDASVKEPEEEVIVADDRLLMKADVDNMIDRRGSTDSSYNNIPSLMWSSLLCGSTDFDEENGVFYCTICQTQTQGFTQESAEVFIDRTKVFAKEIKSKKKRKTKDRKTSVLWTTTEAFNIILRKQMNGVFELNASHMDWSAFKKCATILWFSYLRKCGLGFTGEETADAETISRRLHPASRFRDFQILTNKVSDSLPPFKNGSSAKGFVGVFKLGADGVVRTVEELDSLDDYVCHKSDKRRVNDVFSERNIDPRDYSKQKPYEMMISKESRRLLMKVLSEMDLKNSVEETIGLSEKGVDFSDDTDIQFDSEDSSSEEVENLDQKPHHLTLLFLLHR</sequence>
<keyword evidence="3 6" id="KW-0238">DNA-binding</keyword>
<dbReference type="InterPro" id="IPR001356">
    <property type="entry name" value="HD"/>
</dbReference>
<evidence type="ECO:0000256" key="2">
    <source>
        <dbReference type="ARBA" id="ARBA00005733"/>
    </source>
</evidence>
<dbReference type="SMART" id="SM00389">
    <property type="entry name" value="HOX"/>
    <property type="match status" value="1"/>
</dbReference>
<name>A0A7R9KR30_9ACAR</name>
<feature type="domain" description="Homeobox" evidence="8">
    <location>
        <begin position="120"/>
        <end position="180"/>
    </location>
</feature>
<dbReference type="SUPFAM" id="SSF46689">
    <property type="entry name" value="Homeodomain-like"/>
    <property type="match status" value="1"/>
</dbReference>
<feature type="DNA-binding region" description="Homeobox" evidence="6">
    <location>
        <begin position="122"/>
        <end position="181"/>
    </location>
</feature>
<protein>
    <recommendedName>
        <fullName evidence="8">Homeobox domain-containing protein</fullName>
    </recommendedName>
</protein>
<keyword evidence="4 6" id="KW-0371">Homeobox</keyword>
<dbReference type="PANTHER" id="PTHR46639:SF2">
    <property type="entry name" value="DIENCEPHALON_MESENCEPHALON HOMEOBOX PROTEIN 1"/>
    <property type="match status" value="1"/>
</dbReference>
<comment type="similarity">
    <text evidence="2">Belongs to the paired homeobox family.</text>
</comment>
<dbReference type="EMBL" id="OC858670">
    <property type="protein sequence ID" value="CAD7626721.1"/>
    <property type="molecule type" value="Genomic_DNA"/>
</dbReference>
<dbReference type="GO" id="GO:0005634">
    <property type="term" value="C:nucleus"/>
    <property type="evidence" value="ECO:0007669"/>
    <property type="project" value="UniProtKB-SubCell"/>
</dbReference>
<dbReference type="CDD" id="cd00086">
    <property type="entry name" value="homeodomain"/>
    <property type="match status" value="1"/>
</dbReference>
<dbReference type="PROSITE" id="PS00027">
    <property type="entry name" value="HOMEOBOX_1"/>
    <property type="match status" value="1"/>
</dbReference>
<dbReference type="FunFam" id="1.10.10.60:FF:000551">
    <property type="entry name" value="Predicted protein"/>
    <property type="match status" value="1"/>
</dbReference>
<evidence type="ECO:0000313" key="9">
    <source>
        <dbReference type="EMBL" id="CAD7626721.1"/>
    </source>
</evidence>
<evidence type="ECO:0000313" key="10">
    <source>
        <dbReference type="Proteomes" id="UP000759131"/>
    </source>
</evidence>
<dbReference type="GO" id="GO:0000977">
    <property type="term" value="F:RNA polymerase II transcription regulatory region sequence-specific DNA binding"/>
    <property type="evidence" value="ECO:0007669"/>
    <property type="project" value="TreeGrafter"/>
</dbReference>
<dbReference type="AlphaFoldDB" id="A0A7R9KR30"/>
<dbReference type="InterPro" id="IPR052488">
    <property type="entry name" value="DMBX_homeobox"/>
</dbReference>
<reference evidence="9" key="1">
    <citation type="submission" date="2020-11" db="EMBL/GenBank/DDBJ databases">
        <authorList>
            <person name="Tran Van P."/>
        </authorList>
    </citation>
    <scope>NUCLEOTIDE SEQUENCE</scope>
</reference>
<keyword evidence="10" id="KW-1185">Reference proteome</keyword>
<keyword evidence="5 6" id="KW-0539">Nucleus</keyword>
<dbReference type="OrthoDB" id="6159439at2759"/>
<comment type="subcellular location">
    <subcellularLocation>
        <location evidence="1 6 7">Nucleus</location>
    </subcellularLocation>
</comment>
<dbReference type="Gene3D" id="1.10.10.60">
    <property type="entry name" value="Homeodomain-like"/>
    <property type="match status" value="1"/>
</dbReference>
<dbReference type="PROSITE" id="PS50071">
    <property type="entry name" value="HOMEOBOX_2"/>
    <property type="match status" value="1"/>
</dbReference>
<dbReference type="EMBL" id="CAJPIZ010004095">
    <property type="protein sequence ID" value="CAG2107151.1"/>
    <property type="molecule type" value="Genomic_DNA"/>
</dbReference>
<evidence type="ECO:0000256" key="1">
    <source>
        <dbReference type="ARBA" id="ARBA00004123"/>
    </source>
</evidence>
<dbReference type="GO" id="GO:0000981">
    <property type="term" value="F:DNA-binding transcription factor activity, RNA polymerase II-specific"/>
    <property type="evidence" value="ECO:0007669"/>
    <property type="project" value="InterPro"/>
</dbReference>
<gene>
    <name evidence="9" type="ORF">OSB1V03_LOCUS7153</name>
</gene>
<proteinExistence type="inferred from homology"/>
<dbReference type="InterPro" id="IPR017970">
    <property type="entry name" value="Homeobox_CS"/>
</dbReference>
<accession>A0A7R9KR30</accession>
<dbReference type="InterPro" id="IPR009057">
    <property type="entry name" value="Homeodomain-like_sf"/>
</dbReference>
<evidence type="ECO:0000259" key="8">
    <source>
        <dbReference type="PROSITE" id="PS50071"/>
    </source>
</evidence>
<evidence type="ECO:0000256" key="3">
    <source>
        <dbReference type="ARBA" id="ARBA00023125"/>
    </source>
</evidence>
<organism evidence="9">
    <name type="scientific">Medioppia subpectinata</name>
    <dbReference type="NCBI Taxonomy" id="1979941"/>
    <lineage>
        <taxon>Eukaryota</taxon>
        <taxon>Metazoa</taxon>
        <taxon>Ecdysozoa</taxon>
        <taxon>Arthropoda</taxon>
        <taxon>Chelicerata</taxon>
        <taxon>Arachnida</taxon>
        <taxon>Acari</taxon>
        <taxon>Acariformes</taxon>
        <taxon>Sarcoptiformes</taxon>
        <taxon>Oribatida</taxon>
        <taxon>Brachypylina</taxon>
        <taxon>Oppioidea</taxon>
        <taxon>Oppiidae</taxon>
        <taxon>Medioppia</taxon>
    </lineage>
</organism>
<evidence type="ECO:0000256" key="6">
    <source>
        <dbReference type="PROSITE-ProRule" id="PRU00108"/>
    </source>
</evidence>
<evidence type="ECO:0000256" key="7">
    <source>
        <dbReference type="RuleBase" id="RU000682"/>
    </source>
</evidence>
<evidence type="ECO:0000256" key="4">
    <source>
        <dbReference type="ARBA" id="ARBA00023155"/>
    </source>
</evidence>
<dbReference type="Pfam" id="PF00046">
    <property type="entry name" value="Homeodomain"/>
    <property type="match status" value="1"/>
</dbReference>
<dbReference type="PANTHER" id="PTHR46639">
    <property type="entry name" value="DIENCEPHALON/MESENCEPHALON HOMEOBOX PROTEIN 1"/>
    <property type="match status" value="1"/>
</dbReference>
<dbReference type="Proteomes" id="UP000759131">
    <property type="component" value="Unassembled WGS sequence"/>
</dbReference>